<dbReference type="EMBL" id="MU863968">
    <property type="protein sequence ID" value="KAK4197209.1"/>
    <property type="molecule type" value="Genomic_DNA"/>
</dbReference>
<feature type="compositionally biased region" description="Polar residues" evidence="1">
    <location>
        <begin position="26"/>
        <end position="38"/>
    </location>
</feature>
<sequence>MDGKIKAKLEVAGLAAQQRQHKDGQTRNGKSGDTSSSWGKRFSLSELIDEGDDVKAVSHTSGQGSPGPSSVICSVRQLGLVEKGGAFCELERRALCEGIPERIVRHRGLPKVQSLGPVCLKETASSTVYKLRKLEEGKLKVSREQRTTLQLPMHRRQENTSSSSAVVAPSTPWLALAWCAGLETPEPLEHRQSATPLTKRKFFLSSVVFRHASRLAVLAFLPSGTERIIQAAILLFLALGRPRRQRVASYSSIAIGRGSPDLPSGIAGPAANQWERARTWRALSCWRQEGIGQAKTQAPVHAGQRVSVSAVQPRAAAKPKESTPVMSGSVLSLVCRAGQAWSRDGKLGPGPRLFGPASVPVAGGVGPTGDGLLAPAFSLRPGGLCLLHMPSITHIGK</sequence>
<dbReference type="Proteomes" id="UP001303160">
    <property type="component" value="Unassembled WGS sequence"/>
</dbReference>
<reference evidence="2" key="1">
    <citation type="journal article" date="2023" name="Mol. Phylogenet. Evol.">
        <title>Genome-scale phylogeny and comparative genomics of the fungal order Sordariales.</title>
        <authorList>
            <person name="Hensen N."/>
            <person name="Bonometti L."/>
            <person name="Westerberg I."/>
            <person name="Brannstrom I.O."/>
            <person name="Guillou S."/>
            <person name="Cros-Aarteil S."/>
            <person name="Calhoun S."/>
            <person name="Haridas S."/>
            <person name="Kuo A."/>
            <person name="Mondo S."/>
            <person name="Pangilinan J."/>
            <person name="Riley R."/>
            <person name="LaButti K."/>
            <person name="Andreopoulos B."/>
            <person name="Lipzen A."/>
            <person name="Chen C."/>
            <person name="Yan M."/>
            <person name="Daum C."/>
            <person name="Ng V."/>
            <person name="Clum A."/>
            <person name="Steindorff A."/>
            <person name="Ohm R.A."/>
            <person name="Martin F."/>
            <person name="Silar P."/>
            <person name="Natvig D.O."/>
            <person name="Lalanne C."/>
            <person name="Gautier V."/>
            <person name="Ament-Velasquez S.L."/>
            <person name="Kruys A."/>
            <person name="Hutchinson M.I."/>
            <person name="Powell A.J."/>
            <person name="Barry K."/>
            <person name="Miller A.N."/>
            <person name="Grigoriev I.V."/>
            <person name="Debuchy R."/>
            <person name="Gladieux P."/>
            <person name="Hiltunen Thoren M."/>
            <person name="Johannesson H."/>
        </authorList>
    </citation>
    <scope>NUCLEOTIDE SEQUENCE</scope>
    <source>
        <strain evidence="2">CBS 315.58</strain>
    </source>
</reference>
<protein>
    <submittedName>
        <fullName evidence="2">Uncharacterized protein</fullName>
    </submittedName>
</protein>
<accession>A0AAN6XAN6</accession>
<reference evidence="2" key="2">
    <citation type="submission" date="2023-05" db="EMBL/GenBank/DDBJ databases">
        <authorList>
            <consortium name="Lawrence Berkeley National Laboratory"/>
            <person name="Steindorff A."/>
            <person name="Hensen N."/>
            <person name="Bonometti L."/>
            <person name="Westerberg I."/>
            <person name="Brannstrom I.O."/>
            <person name="Guillou S."/>
            <person name="Cros-Aarteil S."/>
            <person name="Calhoun S."/>
            <person name="Haridas S."/>
            <person name="Kuo A."/>
            <person name="Mondo S."/>
            <person name="Pangilinan J."/>
            <person name="Riley R."/>
            <person name="Labutti K."/>
            <person name="Andreopoulos B."/>
            <person name="Lipzen A."/>
            <person name="Chen C."/>
            <person name="Yanf M."/>
            <person name="Daum C."/>
            <person name="Ng V."/>
            <person name="Clum A."/>
            <person name="Ohm R."/>
            <person name="Martin F."/>
            <person name="Silar P."/>
            <person name="Natvig D."/>
            <person name="Lalanne C."/>
            <person name="Gautier V."/>
            <person name="Ament-Velasquez S.L."/>
            <person name="Kruys A."/>
            <person name="Hutchinson M.I."/>
            <person name="Powell A.J."/>
            <person name="Barry K."/>
            <person name="Miller A.N."/>
            <person name="Grigoriev I.V."/>
            <person name="Debuchy R."/>
            <person name="Gladieux P."/>
            <person name="Thoren M.H."/>
            <person name="Johannesson H."/>
        </authorList>
    </citation>
    <scope>NUCLEOTIDE SEQUENCE</scope>
    <source>
        <strain evidence="2">CBS 315.58</strain>
    </source>
</reference>
<evidence type="ECO:0000256" key="1">
    <source>
        <dbReference type="SAM" id="MobiDB-lite"/>
    </source>
</evidence>
<evidence type="ECO:0000313" key="3">
    <source>
        <dbReference type="Proteomes" id="UP001303160"/>
    </source>
</evidence>
<keyword evidence="3" id="KW-1185">Reference proteome</keyword>
<comment type="caution">
    <text evidence="2">The sequence shown here is derived from an EMBL/GenBank/DDBJ whole genome shotgun (WGS) entry which is preliminary data.</text>
</comment>
<proteinExistence type="predicted"/>
<feature type="region of interest" description="Disordered" evidence="1">
    <location>
        <begin position="12"/>
        <end position="39"/>
    </location>
</feature>
<organism evidence="2 3">
    <name type="scientific">Triangularia verruculosa</name>
    <dbReference type="NCBI Taxonomy" id="2587418"/>
    <lineage>
        <taxon>Eukaryota</taxon>
        <taxon>Fungi</taxon>
        <taxon>Dikarya</taxon>
        <taxon>Ascomycota</taxon>
        <taxon>Pezizomycotina</taxon>
        <taxon>Sordariomycetes</taxon>
        <taxon>Sordariomycetidae</taxon>
        <taxon>Sordariales</taxon>
        <taxon>Podosporaceae</taxon>
        <taxon>Triangularia</taxon>
    </lineage>
</organism>
<dbReference type="AlphaFoldDB" id="A0AAN6XAN6"/>
<name>A0AAN6XAN6_9PEZI</name>
<evidence type="ECO:0000313" key="2">
    <source>
        <dbReference type="EMBL" id="KAK4197209.1"/>
    </source>
</evidence>
<gene>
    <name evidence="2" type="ORF">QBC40DRAFT_351204</name>
</gene>